<dbReference type="SMART" id="SM00256">
    <property type="entry name" value="FBOX"/>
    <property type="match status" value="1"/>
</dbReference>
<organism evidence="2 3">
    <name type="scientific">Caenorhabditis nigoni</name>
    <dbReference type="NCBI Taxonomy" id="1611254"/>
    <lineage>
        <taxon>Eukaryota</taxon>
        <taxon>Metazoa</taxon>
        <taxon>Ecdysozoa</taxon>
        <taxon>Nematoda</taxon>
        <taxon>Chromadorea</taxon>
        <taxon>Rhabditida</taxon>
        <taxon>Rhabditina</taxon>
        <taxon>Rhabditomorpha</taxon>
        <taxon>Rhabditoidea</taxon>
        <taxon>Rhabditidae</taxon>
        <taxon>Peloderinae</taxon>
        <taxon>Caenorhabditis</taxon>
    </lineage>
</organism>
<dbReference type="Pfam" id="PF01827">
    <property type="entry name" value="FTH"/>
    <property type="match status" value="1"/>
</dbReference>
<dbReference type="PANTHER" id="PTHR23014">
    <property type="entry name" value="F-BOX A PROTEIN"/>
    <property type="match status" value="1"/>
</dbReference>
<reference evidence="3" key="1">
    <citation type="submission" date="2017-10" db="EMBL/GenBank/DDBJ databases">
        <title>Rapid genome shrinkage in a self-fertile nematode reveals novel sperm competition proteins.</title>
        <authorList>
            <person name="Yin D."/>
            <person name="Schwarz E.M."/>
            <person name="Thomas C.G."/>
            <person name="Felde R.L."/>
            <person name="Korf I.F."/>
            <person name="Cutter A.D."/>
            <person name="Schartner C.M."/>
            <person name="Ralston E.J."/>
            <person name="Meyer B.J."/>
            <person name="Haag E.S."/>
        </authorList>
    </citation>
    <scope>NUCLEOTIDE SEQUENCE [LARGE SCALE GENOMIC DNA]</scope>
    <source>
        <strain evidence="3">JU1422</strain>
    </source>
</reference>
<keyword evidence="3" id="KW-1185">Reference proteome</keyword>
<dbReference type="Pfam" id="PF00646">
    <property type="entry name" value="F-box"/>
    <property type="match status" value="1"/>
</dbReference>
<dbReference type="InterPro" id="IPR001810">
    <property type="entry name" value="F-box_dom"/>
</dbReference>
<dbReference type="InterPro" id="IPR002900">
    <property type="entry name" value="DUF38/FTH_CAE_spp"/>
</dbReference>
<proteinExistence type="predicted"/>
<name>A0A2G5TPC0_9PELO</name>
<accession>A0A2G5TPC0</accession>
<feature type="domain" description="F-box" evidence="1">
    <location>
        <begin position="1"/>
        <end position="50"/>
    </location>
</feature>
<evidence type="ECO:0000313" key="3">
    <source>
        <dbReference type="Proteomes" id="UP000230233"/>
    </source>
</evidence>
<evidence type="ECO:0000313" key="2">
    <source>
        <dbReference type="EMBL" id="PIC29145.1"/>
    </source>
</evidence>
<gene>
    <name evidence="2" type="primary">Cnig_chr_V.g20832</name>
    <name evidence="2" type="ORF">B9Z55_020832</name>
</gene>
<dbReference type="EMBL" id="PDUG01000005">
    <property type="protein sequence ID" value="PIC29145.1"/>
    <property type="molecule type" value="Genomic_DNA"/>
</dbReference>
<dbReference type="Proteomes" id="UP000230233">
    <property type="component" value="Chromosome V"/>
</dbReference>
<comment type="caution">
    <text evidence="2">The sequence shown here is derived from an EMBL/GenBank/DDBJ whole genome shotgun (WGS) entry which is preliminary data.</text>
</comment>
<dbReference type="AlphaFoldDB" id="A0A2G5TPC0"/>
<evidence type="ECO:0000259" key="1">
    <source>
        <dbReference type="PROSITE" id="PS50181"/>
    </source>
</evidence>
<sequence length="320" mass="37866">MVFLLDMPDVPMNLILGNVGPSVIFSLRKVCRSLRDYIDEAKPELYFNDIQILLKYKEITIHLYHHLEMILISYMLHGNGCRIVFDVIGRDTHEKFIENVDYIEGFWNDYSLIMKYQKSNLKRFHLHLSNSADVDDISKFLEQYKNSRSIKTQYLSLGIYHGDEIPIILQHLDANCLKCIRFFNASDKNIDFTEIVKLDQWKNAQEFSIRNLSITAPMKHFTHFSYIDAEFENSDAEDLKALTEAAIGSPKFEKFIIRLHEFSYDNRQRLSELFGSPYTDQNNCTWFFKTCQEEKILRIDNFREFSRLNFYLIDRSVVPN</sequence>
<dbReference type="PROSITE" id="PS50181">
    <property type="entry name" value="FBOX"/>
    <property type="match status" value="1"/>
</dbReference>
<protein>
    <recommendedName>
        <fullName evidence="1">F-box domain-containing protein</fullName>
    </recommendedName>
</protein>
<dbReference type="PANTHER" id="PTHR23014:SF1">
    <property type="entry name" value="DUF38 DOMAIN-CONTAINING PROTEIN-RELATED"/>
    <property type="match status" value="1"/>
</dbReference>
<dbReference type="OrthoDB" id="5793453at2759"/>